<evidence type="ECO:0000313" key="10">
    <source>
        <dbReference type="Proteomes" id="UP000076079"/>
    </source>
</evidence>
<evidence type="ECO:0000256" key="1">
    <source>
        <dbReference type="ARBA" id="ARBA00002521"/>
    </source>
</evidence>
<keyword evidence="4 6" id="KW-0479">Metal-binding</keyword>
<dbReference type="PROSITE" id="PS00680">
    <property type="entry name" value="MAP_1"/>
    <property type="match status" value="1"/>
</dbReference>
<dbReference type="HAMAP" id="MF_01974">
    <property type="entry name" value="MetAP_1"/>
    <property type="match status" value="1"/>
</dbReference>
<feature type="binding site" evidence="6">
    <location>
        <position position="201"/>
    </location>
    <ligand>
        <name>a divalent metal cation</name>
        <dbReference type="ChEBI" id="CHEBI:60240"/>
        <label>2</label>
        <note>catalytic</note>
    </ligand>
</feature>
<dbReference type="GO" id="GO:0046872">
    <property type="term" value="F:metal ion binding"/>
    <property type="evidence" value="ECO:0007669"/>
    <property type="project" value="UniProtKB-UniRule"/>
</dbReference>
<feature type="binding site" evidence="6">
    <location>
        <position position="105"/>
    </location>
    <ligand>
        <name>a divalent metal cation</name>
        <dbReference type="ChEBI" id="CHEBI:60240"/>
        <label>2</label>
        <note>catalytic</note>
    </ligand>
</feature>
<evidence type="ECO:0000259" key="8">
    <source>
        <dbReference type="Pfam" id="PF00557"/>
    </source>
</evidence>
<dbReference type="NCBIfam" id="TIGR00500">
    <property type="entry name" value="met_pdase_I"/>
    <property type="match status" value="1"/>
</dbReference>
<keyword evidence="10" id="KW-1185">Reference proteome</keyword>
<keyword evidence="5 6" id="KW-0378">Hydrolase</keyword>
<dbReference type="STRING" id="1855912.LuPra_04857"/>
<dbReference type="AlphaFoldDB" id="A0A143PTE4"/>
<dbReference type="InterPro" id="IPR000994">
    <property type="entry name" value="Pept_M24"/>
</dbReference>
<name>A0A143PTE4_LUTPR</name>
<dbReference type="EMBL" id="CP015136">
    <property type="protein sequence ID" value="AMY11606.1"/>
    <property type="molecule type" value="Genomic_DNA"/>
</dbReference>
<dbReference type="Proteomes" id="UP000076079">
    <property type="component" value="Chromosome"/>
</dbReference>
<feature type="domain" description="Peptidase M24" evidence="8">
    <location>
        <begin position="12"/>
        <end position="239"/>
    </location>
</feature>
<evidence type="ECO:0000256" key="3">
    <source>
        <dbReference type="ARBA" id="ARBA00022670"/>
    </source>
</evidence>
<dbReference type="InterPro" id="IPR036005">
    <property type="entry name" value="Creatinase/aminopeptidase-like"/>
</dbReference>
<dbReference type="PRINTS" id="PR00599">
    <property type="entry name" value="MAPEPTIDASE"/>
</dbReference>
<feature type="binding site" evidence="6">
    <location>
        <position position="77"/>
    </location>
    <ligand>
        <name>substrate</name>
    </ligand>
</feature>
<dbReference type="InterPro" id="IPR002467">
    <property type="entry name" value="Pept_M24A_MAP1"/>
</dbReference>
<dbReference type="RefSeq" id="WP_110173144.1">
    <property type="nucleotide sequence ID" value="NZ_CP015136.1"/>
</dbReference>
<sequence>MITCRSAEELVKLRAANQLVARILEELRGLVVPGATTAGIDAEAERLVREAGALPAFKGYRGFPATICASRNHEVVHGIPSGQALVEGDILSIDMGVKLDGYYGDSAVTVGVGAISAEAQRLLDVTDASLYRGIDAVRPGARVSDIGHAVQAYVEAQGFTVVREFVGHGIGTKLHEEPQIPNYGPAGRGPRLSEGMVLAIEPMVNAGRAAVRVLSDGWTAVTADGLLSAHFEHTVAVTAEGAEILTLRTAPAAVGER</sequence>
<dbReference type="CDD" id="cd01086">
    <property type="entry name" value="MetAP1"/>
    <property type="match status" value="1"/>
</dbReference>
<protein>
    <recommendedName>
        <fullName evidence="6 7">Methionine aminopeptidase</fullName>
        <shortName evidence="6">MAP</shortName>
        <shortName evidence="6">MetAP</shortName>
        <ecNumber evidence="6 7">3.4.11.18</ecNumber>
    </recommendedName>
    <alternativeName>
        <fullName evidence="6">Peptidase M</fullName>
    </alternativeName>
</protein>
<evidence type="ECO:0000256" key="4">
    <source>
        <dbReference type="ARBA" id="ARBA00022723"/>
    </source>
</evidence>
<feature type="binding site" evidence="6">
    <location>
        <position position="105"/>
    </location>
    <ligand>
        <name>a divalent metal cation</name>
        <dbReference type="ChEBI" id="CHEBI:60240"/>
        <label>1</label>
    </ligand>
</feature>
<dbReference type="PANTHER" id="PTHR43330:SF27">
    <property type="entry name" value="METHIONINE AMINOPEPTIDASE"/>
    <property type="match status" value="1"/>
</dbReference>
<evidence type="ECO:0000256" key="6">
    <source>
        <dbReference type="HAMAP-Rule" id="MF_01974"/>
    </source>
</evidence>
<feature type="binding site" evidence="6">
    <location>
        <position position="175"/>
    </location>
    <ligand>
        <name>substrate</name>
    </ligand>
</feature>
<evidence type="ECO:0000313" key="9">
    <source>
        <dbReference type="EMBL" id="AMY11606.1"/>
    </source>
</evidence>
<dbReference type="SUPFAM" id="SSF55920">
    <property type="entry name" value="Creatinase/aminopeptidase"/>
    <property type="match status" value="1"/>
</dbReference>
<accession>A0A143PTE4</accession>
<dbReference type="Pfam" id="PF00557">
    <property type="entry name" value="Peptidase_M24"/>
    <property type="match status" value="1"/>
</dbReference>
<feature type="binding site" evidence="6">
    <location>
        <position position="232"/>
    </location>
    <ligand>
        <name>a divalent metal cation</name>
        <dbReference type="ChEBI" id="CHEBI:60240"/>
        <label>1</label>
    </ligand>
</feature>
<dbReference type="OrthoDB" id="9802055at2"/>
<keyword evidence="3 6" id="KW-0645">Protease</keyword>
<proteinExistence type="inferred from homology"/>
<evidence type="ECO:0000256" key="7">
    <source>
        <dbReference type="RuleBase" id="RU003653"/>
    </source>
</evidence>
<dbReference type="GO" id="GO:0005829">
    <property type="term" value="C:cytosol"/>
    <property type="evidence" value="ECO:0007669"/>
    <property type="project" value="TreeGrafter"/>
</dbReference>
<dbReference type="InterPro" id="IPR001714">
    <property type="entry name" value="Pept_M24_MAP"/>
</dbReference>
<dbReference type="PANTHER" id="PTHR43330">
    <property type="entry name" value="METHIONINE AMINOPEPTIDASE"/>
    <property type="match status" value="1"/>
</dbReference>
<comment type="subunit">
    <text evidence="6">Monomer.</text>
</comment>
<dbReference type="GO" id="GO:0006508">
    <property type="term" value="P:proteolysis"/>
    <property type="evidence" value="ECO:0007669"/>
    <property type="project" value="UniProtKB-KW"/>
</dbReference>
<comment type="similarity">
    <text evidence="6">Belongs to the peptidase M24A family. Methionine aminopeptidase type 1 subfamily.</text>
</comment>
<feature type="binding site" evidence="6">
    <location>
        <position position="168"/>
    </location>
    <ligand>
        <name>a divalent metal cation</name>
        <dbReference type="ChEBI" id="CHEBI:60240"/>
        <label>2</label>
        <note>catalytic</note>
    </ligand>
</feature>
<dbReference type="Gene3D" id="3.90.230.10">
    <property type="entry name" value="Creatinase/methionine aminopeptidase superfamily"/>
    <property type="match status" value="1"/>
</dbReference>
<dbReference type="KEGG" id="abac:LuPra_04857"/>
<dbReference type="GO" id="GO:0004239">
    <property type="term" value="F:initiator methionyl aminopeptidase activity"/>
    <property type="evidence" value="ECO:0007669"/>
    <property type="project" value="UniProtKB-UniRule"/>
</dbReference>
<organism evidence="9 10">
    <name type="scientific">Luteitalea pratensis</name>
    <dbReference type="NCBI Taxonomy" id="1855912"/>
    <lineage>
        <taxon>Bacteria</taxon>
        <taxon>Pseudomonadati</taxon>
        <taxon>Acidobacteriota</taxon>
        <taxon>Vicinamibacteria</taxon>
        <taxon>Vicinamibacterales</taxon>
        <taxon>Vicinamibacteraceae</taxon>
        <taxon>Luteitalea</taxon>
    </lineage>
</organism>
<dbReference type="PATRIC" id="fig|1813736.3.peg.5115"/>
<evidence type="ECO:0000256" key="5">
    <source>
        <dbReference type="ARBA" id="ARBA00022801"/>
    </source>
</evidence>
<comment type="function">
    <text evidence="1 6">Removes the N-terminal methionine from nascent proteins. The N-terminal methionine is often cleaved when the second residue in the primary sequence is small and uncharged (Met-Ala-, Cys, Gly, Pro, Ser, Thr, or Val). Requires deformylation of the N(alpha)-formylated initiator methionine before it can be hydrolyzed.</text>
</comment>
<dbReference type="GO" id="GO:0070006">
    <property type="term" value="F:metalloaminopeptidase activity"/>
    <property type="evidence" value="ECO:0007669"/>
    <property type="project" value="UniProtKB-UniRule"/>
</dbReference>
<dbReference type="EC" id="3.4.11.18" evidence="6 7"/>
<keyword evidence="2 6" id="KW-0031">Aminopeptidase</keyword>
<feature type="binding site" evidence="6">
    <location>
        <position position="232"/>
    </location>
    <ligand>
        <name>a divalent metal cation</name>
        <dbReference type="ChEBI" id="CHEBI:60240"/>
        <label>2</label>
        <note>catalytic</note>
    </ligand>
</feature>
<reference evidence="10" key="2">
    <citation type="submission" date="2016-04" db="EMBL/GenBank/DDBJ databases">
        <title>First Complete Genome Sequence of a Subdivision 6 Acidobacterium.</title>
        <authorList>
            <person name="Huang S."/>
            <person name="Vieira S."/>
            <person name="Bunk B."/>
            <person name="Riedel T."/>
            <person name="Sproeer C."/>
            <person name="Overmann J."/>
        </authorList>
    </citation>
    <scope>NUCLEOTIDE SEQUENCE [LARGE SCALE GENOMIC DNA]</scope>
    <source>
        <strain evidence="10">DSM 100886 HEG_-6_39</strain>
    </source>
</reference>
<evidence type="ECO:0000256" key="2">
    <source>
        <dbReference type="ARBA" id="ARBA00022438"/>
    </source>
</evidence>
<feature type="binding site" evidence="6">
    <location>
        <position position="94"/>
    </location>
    <ligand>
        <name>a divalent metal cation</name>
        <dbReference type="ChEBI" id="CHEBI:60240"/>
        <label>1</label>
    </ligand>
</feature>
<comment type="cofactor">
    <cofactor evidence="6">
        <name>Co(2+)</name>
        <dbReference type="ChEBI" id="CHEBI:48828"/>
    </cofactor>
    <cofactor evidence="6">
        <name>Zn(2+)</name>
        <dbReference type="ChEBI" id="CHEBI:29105"/>
    </cofactor>
    <cofactor evidence="6">
        <name>Mn(2+)</name>
        <dbReference type="ChEBI" id="CHEBI:29035"/>
    </cofactor>
    <cofactor evidence="6">
        <name>Fe(2+)</name>
        <dbReference type="ChEBI" id="CHEBI:29033"/>
    </cofactor>
    <text evidence="6">Binds 2 divalent metal cations per subunit. Has a high-affinity and a low affinity metal-binding site. The true nature of the physiological cofactor is under debate. The enzyme is active with cobalt, zinc, manganese or divalent iron ions. Most likely, methionine aminopeptidases function as mononuclear Fe(2+)-metalloproteases under physiological conditions, and the catalytically relevant metal-binding site has been assigned to the histidine-containing high-affinity site.</text>
</comment>
<reference evidence="9 10" key="1">
    <citation type="journal article" date="2016" name="Genome Announc.">
        <title>First Complete Genome Sequence of a Subdivision 6 Acidobacterium Strain.</title>
        <authorList>
            <person name="Huang S."/>
            <person name="Vieira S."/>
            <person name="Bunk B."/>
            <person name="Riedel T."/>
            <person name="Sproer C."/>
            <person name="Overmann J."/>
        </authorList>
    </citation>
    <scope>NUCLEOTIDE SEQUENCE [LARGE SCALE GENOMIC DNA]</scope>
    <source>
        <strain evidence="10">DSM 100886 HEG_-6_39</strain>
    </source>
</reference>
<comment type="catalytic activity">
    <reaction evidence="6 7">
        <text>Release of N-terminal amino acids, preferentially methionine, from peptides and arylamides.</text>
        <dbReference type="EC" id="3.4.11.18"/>
    </reaction>
</comment>
<gene>
    <name evidence="6 9" type="primary">map</name>
    <name evidence="9" type="ORF">LuPra_04857</name>
</gene>